<dbReference type="InterPro" id="IPR042098">
    <property type="entry name" value="TauD-like_sf"/>
</dbReference>
<dbReference type="InterPro" id="IPR003819">
    <property type="entry name" value="TauD/TfdA-like"/>
</dbReference>
<evidence type="ECO:0000259" key="6">
    <source>
        <dbReference type="Pfam" id="PF02668"/>
    </source>
</evidence>
<dbReference type="Gene3D" id="3.60.130.10">
    <property type="entry name" value="Clavaminate synthase-like"/>
    <property type="match status" value="1"/>
</dbReference>
<feature type="binding site" evidence="5">
    <location>
        <position position="166"/>
    </location>
    <ligand>
        <name>Fe cation</name>
        <dbReference type="ChEBI" id="CHEBI:24875"/>
    </ligand>
</feature>
<dbReference type="InterPro" id="IPR014503">
    <property type="entry name" value="Clavaminate_syn-like"/>
</dbReference>
<evidence type="ECO:0000313" key="8">
    <source>
        <dbReference type="Proteomes" id="UP000463951"/>
    </source>
</evidence>
<dbReference type="AlphaFoldDB" id="A0A499UJU9"/>
<dbReference type="PIRSF" id="PIRSF019543">
    <property type="entry name" value="Clavaminate_syn"/>
    <property type="match status" value="1"/>
</dbReference>
<gene>
    <name evidence="7" type="primary">asnO_1</name>
    <name evidence="7" type="ORF">SSPO_000470</name>
</gene>
<dbReference type="Pfam" id="PF02668">
    <property type="entry name" value="TauD"/>
    <property type="match status" value="1"/>
</dbReference>
<feature type="binding site" evidence="5">
    <location>
        <position position="168"/>
    </location>
    <ligand>
        <name>Fe cation</name>
        <dbReference type="ChEBI" id="CHEBI:24875"/>
    </ligand>
</feature>
<proteinExistence type="inferred from homology"/>
<dbReference type="EMBL" id="AP019620">
    <property type="protein sequence ID" value="BBJ37329.1"/>
    <property type="molecule type" value="Genomic_DNA"/>
</dbReference>
<feature type="domain" description="TauD/TfdA-like" evidence="6">
    <location>
        <begin position="237"/>
        <end position="318"/>
    </location>
</feature>
<dbReference type="GO" id="GO:0005506">
    <property type="term" value="F:iron ion binding"/>
    <property type="evidence" value="ECO:0007669"/>
    <property type="project" value="InterPro"/>
</dbReference>
<evidence type="ECO:0000256" key="5">
    <source>
        <dbReference type="PIRSR" id="PIRSR019543-2"/>
    </source>
</evidence>
<reference evidence="7 8" key="1">
    <citation type="journal article" date="2020" name="Int. J. Syst. Evol. Microbiol.">
        <title>Reclassification of Streptomyces castelarensis and Streptomyces sporoclivatus as later heterotypic synonyms of Streptomyces antimycoticus.</title>
        <authorList>
            <person name="Komaki H."/>
            <person name="Tamura T."/>
        </authorList>
    </citation>
    <scope>NUCLEOTIDE SEQUENCE [LARGE SCALE GENOMIC DNA]</scope>
    <source>
        <strain evidence="7 8">NBRC 100767</strain>
    </source>
</reference>
<dbReference type="SUPFAM" id="SSF51197">
    <property type="entry name" value="Clavaminate synthase-like"/>
    <property type="match status" value="1"/>
</dbReference>
<keyword evidence="2 5" id="KW-0479">Metal-binding</keyword>
<evidence type="ECO:0000256" key="2">
    <source>
        <dbReference type="ARBA" id="ARBA00022723"/>
    </source>
</evidence>
<name>A0A499UJU9_9ACTN</name>
<accession>A0A499UJU9</accession>
<dbReference type="GO" id="GO:0016491">
    <property type="term" value="F:oxidoreductase activity"/>
    <property type="evidence" value="ECO:0007669"/>
    <property type="project" value="UniProtKB-KW"/>
</dbReference>
<evidence type="ECO:0000256" key="3">
    <source>
        <dbReference type="ARBA" id="ARBA00023002"/>
    </source>
</evidence>
<organism evidence="7 8">
    <name type="scientific">Streptomyces antimycoticus</name>
    <dbReference type="NCBI Taxonomy" id="68175"/>
    <lineage>
        <taxon>Bacteria</taxon>
        <taxon>Bacillati</taxon>
        <taxon>Actinomycetota</taxon>
        <taxon>Actinomycetes</taxon>
        <taxon>Kitasatosporales</taxon>
        <taxon>Streptomycetaceae</taxon>
        <taxon>Streptomyces</taxon>
        <taxon>Streptomyces violaceusniger group</taxon>
    </lineage>
</organism>
<evidence type="ECO:0000256" key="1">
    <source>
        <dbReference type="ARBA" id="ARBA00008425"/>
    </source>
</evidence>
<dbReference type="Proteomes" id="UP000463951">
    <property type="component" value="Chromosome"/>
</dbReference>
<comment type="similarity">
    <text evidence="1">Belongs to the clavaminate synthase family.</text>
</comment>
<evidence type="ECO:0000256" key="4">
    <source>
        <dbReference type="ARBA" id="ARBA00023004"/>
    </source>
</evidence>
<keyword evidence="4 5" id="KW-0408">Iron</keyword>
<sequence length="346" mass="38109">MGSRIEEQEELMDSAAMHKILTLDLPEEGLKSAIVEKLSTPLSPYRGDAEFEELWTYAKDVAKEFPDALKSAVASFRDRRTEHGALLLRGLPVDDAALGPTPGHWSTATGHSRETETYLLAVASLLGEVFSFERQHEGRLVQNMVPVEDDAYTQKGTGSKVFLEWHTEDAYDHLRADFIGILCVRPDPSAKTAIAPAADVDVAPEHRKCLMEPRFHIGVDPASGGSGRPQDGPVLPILVLEPNSGVRVRLDTDQVAPVAHDAEAAAALKSFHAAIPAAASYVTLGRGELLVIDNHRTLHARTAYEPRFDGTDRWLQRVSITTDLARSASVRTRRPRVVDREARFFH</sequence>
<protein>
    <submittedName>
        <fullName evidence="7">L-asparagine oxygenase</fullName>
    </submittedName>
</protein>
<keyword evidence="3" id="KW-0560">Oxidoreductase</keyword>
<evidence type="ECO:0000313" key="7">
    <source>
        <dbReference type="EMBL" id="BBJ37329.1"/>
    </source>
</evidence>